<name>C0PMG8_MAIZE</name>
<organism evidence="1">
    <name type="scientific">Zea mays</name>
    <name type="common">Maize</name>
    <dbReference type="NCBI Taxonomy" id="4577"/>
    <lineage>
        <taxon>Eukaryota</taxon>
        <taxon>Viridiplantae</taxon>
        <taxon>Streptophyta</taxon>
        <taxon>Embryophyta</taxon>
        <taxon>Tracheophyta</taxon>
        <taxon>Spermatophyta</taxon>
        <taxon>Magnoliopsida</taxon>
        <taxon>Liliopsida</taxon>
        <taxon>Poales</taxon>
        <taxon>Poaceae</taxon>
        <taxon>PACMAD clade</taxon>
        <taxon>Panicoideae</taxon>
        <taxon>Andropogonodae</taxon>
        <taxon>Andropogoneae</taxon>
        <taxon>Tripsacinae</taxon>
        <taxon>Zea</taxon>
    </lineage>
</organism>
<reference evidence="1" key="2">
    <citation type="submission" date="2012-06" db="EMBL/GenBank/DDBJ databases">
        <authorList>
            <person name="Yu Y."/>
            <person name="Currie J."/>
            <person name="Lomeli R."/>
            <person name="Angelova A."/>
            <person name="Collura K."/>
            <person name="Wissotski M."/>
            <person name="Campos D."/>
            <person name="Kudrna D."/>
            <person name="Golser W."/>
            <person name="Ashely E."/>
            <person name="Descour A."/>
            <person name="Fernandes J."/>
            <person name="Soderlund C."/>
            <person name="Walbot V."/>
        </authorList>
    </citation>
    <scope>NUCLEOTIDE SEQUENCE</scope>
    <source>
        <strain evidence="1">B73</strain>
    </source>
</reference>
<reference evidence="1" key="1">
    <citation type="journal article" date="2009" name="PLoS Genet.">
        <title>Sequencing, mapping, and analysis of 27,455 maize full-length cDNAs.</title>
        <authorList>
            <person name="Soderlund C."/>
            <person name="Descour A."/>
            <person name="Kudrna D."/>
            <person name="Bomhoff M."/>
            <person name="Boyd L."/>
            <person name="Currie J."/>
            <person name="Angelova A."/>
            <person name="Collura K."/>
            <person name="Wissotski M."/>
            <person name="Ashley E."/>
            <person name="Morrow D."/>
            <person name="Fernandes J."/>
            <person name="Walbot V."/>
            <person name="Yu Y."/>
        </authorList>
    </citation>
    <scope>NUCLEOTIDE SEQUENCE</scope>
    <source>
        <strain evidence="1">B73</strain>
    </source>
</reference>
<dbReference type="EMBL" id="BT069487">
    <property type="protein sequence ID" value="ACN36384.1"/>
    <property type="molecule type" value="mRNA"/>
</dbReference>
<sequence>MYISILQIIPTDPLKEASTYPSSETEGKYNLITICNARCACLGLTFKNT</sequence>
<protein>
    <submittedName>
        <fullName evidence="1">Uncharacterized protein</fullName>
    </submittedName>
</protein>
<proteinExistence type="evidence at transcript level"/>
<accession>C0PMG8</accession>
<evidence type="ECO:0000313" key="1">
    <source>
        <dbReference type="EMBL" id="ACN36384.1"/>
    </source>
</evidence>
<dbReference type="AlphaFoldDB" id="C0PMG8"/>